<reference evidence="4 5" key="1">
    <citation type="submission" date="2016-07" db="EMBL/GenBank/DDBJ databases">
        <title>Pervasive Adenine N6-methylation of Active Genes in Fungi.</title>
        <authorList>
            <consortium name="DOE Joint Genome Institute"/>
            <person name="Mondo S.J."/>
            <person name="Dannebaum R.O."/>
            <person name="Kuo R.C."/>
            <person name="Labutti K."/>
            <person name="Haridas S."/>
            <person name="Kuo A."/>
            <person name="Salamov A."/>
            <person name="Ahrendt S.R."/>
            <person name="Lipzen A."/>
            <person name="Sullivan W."/>
            <person name="Andreopoulos W.B."/>
            <person name="Clum A."/>
            <person name="Lindquist E."/>
            <person name="Daum C."/>
            <person name="Ramamoorthy G.K."/>
            <person name="Gryganskyi A."/>
            <person name="Culley D."/>
            <person name="Magnuson J.K."/>
            <person name="James T.Y."/>
            <person name="O'Malley M.A."/>
            <person name="Stajich J.E."/>
            <person name="Spatafora J.W."/>
            <person name="Visel A."/>
            <person name="Grigoriev I.V."/>
        </authorList>
    </citation>
    <scope>NUCLEOTIDE SEQUENCE [LARGE SCALE GENOMIC DNA]</scope>
    <source>
        <strain evidence="4 5">CBS 115471</strain>
    </source>
</reference>
<comment type="caution">
    <text evidence="4">The sequence shown here is derived from an EMBL/GenBank/DDBJ whole genome shotgun (WGS) entry which is preliminary data.</text>
</comment>
<dbReference type="OrthoDB" id="542013at2759"/>
<keyword evidence="3" id="KW-0560">Oxidoreductase</keyword>
<protein>
    <recommendedName>
        <fullName evidence="6">NAD(P)-binding protein</fullName>
    </recommendedName>
</protein>
<dbReference type="AlphaFoldDB" id="A0A1Y1ZVQ5"/>
<dbReference type="Pfam" id="PF00106">
    <property type="entry name" value="adh_short"/>
    <property type="match status" value="1"/>
</dbReference>
<dbReference type="Proteomes" id="UP000193144">
    <property type="component" value="Unassembled WGS sequence"/>
</dbReference>
<sequence>MTFLYLMLRSQLFITLPTPSSDFSKQTIMITGADSGLGLEASRYLFWLETHVIFAVRNEERGLAAAENLTSSTGAEKAKVSVWHLSLTSQASRLDTAIQNAAMDNGSWLALTRDGFEKNLAVNVINPAFLGRLVLPKLRQSAVENGVVGRLELVGPALFRLFKFEEQNSHGKLLEALNCPETSIMEDRELANAMPFSEKSPVVITYVTPGSCDAGIVRKDDSSEHTLIGGLIKSVAMAVLARTSEQGSRTLVDAVRPDVLKESHGAYLRDC</sequence>
<dbReference type="EMBL" id="MCFA01000034">
    <property type="protein sequence ID" value="ORY14321.1"/>
    <property type="molecule type" value="Genomic_DNA"/>
</dbReference>
<dbReference type="SUPFAM" id="SSF51735">
    <property type="entry name" value="NAD(P)-binding Rossmann-fold domains"/>
    <property type="match status" value="1"/>
</dbReference>
<evidence type="ECO:0000256" key="3">
    <source>
        <dbReference type="ARBA" id="ARBA00023002"/>
    </source>
</evidence>
<dbReference type="Gene3D" id="3.40.50.720">
    <property type="entry name" value="NAD(P)-binding Rossmann-like Domain"/>
    <property type="match status" value="1"/>
</dbReference>
<evidence type="ECO:0000256" key="1">
    <source>
        <dbReference type="ARBA" id="ARBA00006484"/>
    </source>
</evidence>
<evidence type="ECO:0000313" key="5">
    <source>
        <dbReference type="Proteomes" id="UP000193144"/>
    </source>
</evidence>
<dbReference type="PANTHER" id="PTHR24320:SF252">
    <property type="entry name" value="DEHYDROGENASE_REDUCTASE FAMILY PROTEIN, PUTATIVE (AFU_ORTHOLOGUE AFUA_3G08550)-RELATED"/>
    <property type="match status" value="1"/>
</dbReference>
<proteinExistence type="inferred from homology"/>
<dbReference type="InterPro" id="IPR036291">
    <property type="entry name" value="NAD(P)-bd_dom_sf"/>
</dbReference>
<dbReference type="GO" id="GO:0016491">
    <property type="term" value="F:oxidoreductase activity"/>
    <property type="evidence" value="ECO:0007669"/>
    <property type="project" value="UniProtKB-KW"/>
</dbReference>
<evidence type="ECO:0000313" key="4">
    <source>
        <dbReference type="EMBL" id="ORY14321.1"/>
    </source>
</evidence>
<evidence type="ECO:0000256" key="2">
    <source>
        <dbReference type="ARBA" id="ARBA00022857"/>
    </source>
</evidence>
<evidence type="ECO:0008006" key="6">
    <source>
        <dbReference type="Google" id="ProtNLM"/>
    </source>
</evidence>
<dbReference type="PANTHER" id="PTHR24320">
    <property type="entry name" value="RETINOL DEHYDROGENASE"/>
    <property type="match status" value="1"/>
</dbReference>
<name>A0A1Y1ZVQ5_9PLEO</name>
<dbReference type="STRING" id="1231657.A0A1Y1ZVQ5"/>
<gene>
    <name evidence="4" type="ORF">BCR34DRAFT_646719</name>
</gene>
<keyword evidence="2" id="KW-0521">NADP</keyword>
<dbReference type="InterPro" id="IPR002347">
    <property type="entry name" value="SDR_fam"/>
</dbReference>
<comment type="similarity">
    <text evidence="1">Belongs to the short-chain dehydrogenases/reductases (SDR) family.</text>
</comment>
<organism evidence="4 5">
    <name type="scientific">Clohesyomyces aquaticus</name>
    <dbReference type="NCBI Taxonomy" id="1231657"/>
    <lineage>
        <taxon>Eukaryota</taxon>
        <taxon>Fungi</taxon>
        <taxon>Dikarya</taxon>
        <taxon>Ascomycota</taxon>
        <taxon>Pezizomycotina</taxon>
        <taxon>Dothideomycetes</taxon>
        <taxon>Pleosporomycetidae</taxon>
        <taxon>Pleosporales</taxon>
        <taxon>Lindgomycetaceae</taxon>
        <taxon>Clohesyomyces</taxon>
    </lineage>
</organism>
<keyword evidence="5" id="KW-1185">Reference proteome</keyword>
<accession>A0A1Y1ZVQ5</accession>